<protein>
    <submittedName>
        <fullName evidence="1">Uncharacterized protein</fullName>
    </submittedName>
</protein>
<dbReference type="OrthoDB" id="574440at2"/>
<sequence length="69" mass="7855">MTPQPQLPSPEILQKTVDNWQGVCNRIDAAIALLDRAHEMIETHILSNPIAAYRLRGHRSSNPRRLLDD</sequence>
<evidence type="ECO:0000313" key="1">
    <source>
        <dbReference type="EMBL" id="OEJ75450.1"/>
    </source>
</evidence>
<organism evidence="1">
    <name type="scientific">Desertifilum tharense IPPAS B-1220</name>
    <dbReference type="NCBI Taxonomy" id="1781255"/>
    <lineage>
        <taxon>Bacteria</taxon>
        <taxon>Bacillati</taxon>
        <taxon>Cyanobacteriota</taxon>
        <taxon>Cyanophyceae</taxon>
        <taxon>Desertifilales</taxon>
        <taxon>Desertifilaceae</taxon>
        <taxon>Desertifilum</taxon>
    </lineage>
</organism>
<reference evidence="1" key="1">
    <citation type="submission" date="2016-09" db="EMBL/GenBank/DDBJ databases">
        <title>Draft genome of thermotolerant cyanobacterium Desertifilum sp. strain IPPAS B-1220.</title>
        <authorList>
            <person name="Sinetova M.A."/>
            <person name="Bolakhan K."/>
            <person name="Zayadan B.K."/>
            <person name="Mironov K.S."/>
            <person name="Ustinova V."/>
            <person name="Kupriyanova E.V."/>
            <person name="Sidorov R.A."/>
            <person name="Skrypnik A.N."/>
            <person name="Gogoleva N.E."/>
            <person name="Gogolev Y.V."/>
            <person name="Los D.A."/>
        </authorList>
    </citation>
    <scope>NUCLEOTIDE SEQUENCE [LARGE SCALE GENOMIC DNA]</scope>
    <source>
        <strain evidence="1">IPPAS B-1220</strain>
    </source>
</reference>
<dbReference type="AlphaFoldDB" id="A0A1E5QLD5"/>
<dbReference type="EMBL" id="MJGC01000050">
    <property type="protein sequence ID" value="OEJ75450.1"/>
    <property type="molecule type" value="Genomic_DNA"/>
</dbReference>
<dbReference type="RefSeq" id="WP_069966930.1">
    <property type="nucleotide sequence ID" value="NZ_CM124774.1"/>
</dbReference>
<name>A0A1E5QLD5_9CYAN</name>
<proteinExistence type="predicted"/>
<comment type="caution">
    <text evidence="1">The sequence shown here is derived from an EMBL/GenBank/DDBJ whole genome shotgun (WGS) entry which is preliminary data.</text>
</comment>
<gene>
    <name evidence="1" type="ORF">BH720_09390</name>
</gene>
<accession>A0A1E5QLD5</accession>